<evidence type="ECO:0000259" key="2">
    <source>
        <dbReference type="Pfam" id="PF14581"/>
    </source>
</evidence>
<proteinExistence type="predicted"/>
<feature type="domain" description="SseB protein C-terminal" evidence="2">
    <location>
        <begin position="146"/>
        <end position="244"/>
    </location>
</feature>
<sequence length="266" mass="29718">MSVLTPDIPDGVALEGLLQQASEEAAWRPAFYRKLLESPVLVILPDEARARRVARPDRIHFVQWKRIDGTDAIPFFSSARTFFEAAPQGARCLVLDTRQLLELTRGAILHLNPYSEFNVELTPSDAEALLSNGTLVVPESFRLQAEREMSFRRVIDPPVTMLHALTLLYSQLPQVLCAYLASVKGMYEGRESLLLGLDIDGDPEPVVRDSSLVIRDTYQGPYDLDIVHIKPGKQGLLNSGFNPTFRFFDRRMADVLAAPSAPRTAQ</sequence>
<organism evidence="3 4">
    <name type="scientific">Tahibacter soli</name>
    <dbReference type="NCBI Taxonomy" id="2983605"/>
    <lineage>
        <taxon>Bacteria</taxon>
        <taxon>Pseudomonadati</taxon>
        <taxon>Pseudomonadota</taxon>
        <taxon>Gammaproteobacteria</taxon>
        <taxon>Lysobacterales</taxon>
        <taxon>Rhodanobacteraceae</taxon>
        <taxon>Tahibacter</taxon>
    </lineage>
</organism>
<accession>A0A9X3YKA6</accession>
<dbReference type="Pfam" id="PF07179">
    <property type="entry name" value="SseB"/>
    <property type="match status" value="1"/>
</dbReference>
<dbReference type="InterPro" id="IPR009839">
    <property type="entry name" value="SseB_N"/>
</dbReference>
<keyword evidence="4" id="KW-1185">Reference proteome</keyword>
<comment type="caution">
    <text evidence="3">The sequence shown here is derived from an EMBL/GenBank/DDBJ whole genome shotgun (WGS) entry which is preliminary data.</text>
</comment>
<protein>
    <submittedName>
        <fullName evidence="3">Enhanced serine sensitivity protein SseB C-terminal domain-containing protein</fullName>
    </submittedName>
</protein>
<evidence type="ECO:0000313" key="4">
    <source>
        <dbReference type="Proteomes" id="UP001139971"/>
    </source>
</evidence>
<evidence type="ECO:0000259" key="1">
    <source>
        <dbReference type="Pfam" id="PF07179"/>
    </source>
</evidence>
<evidence type="ECO:0000313" key="3">
    <source>
        <dbReference type="EMBL" id="MDC8012800.1"/>
    </source>
</evidence>
<gene>
    <name evidence="3" type="ORF">OD750_009610</name>
</gene>
<name>A0A9X3YKA6_9GAMM</name>
<reference evidence="3" key="1">
    <citation type="submission" date="2023-02" db="EMBL/GenBank/DDBJ databases">
        <title>Tahibacter soli sp. nov. isolated from soil.</title>
        <authorList>
            <person name="Baek J.H."/>
            <person name="Lee J.K."/>
            <person name="Choi D.G."/>
            <person name="Jeon C.O."/>
        </authorList>
    </citation>
    <scope>NUCLEOTIDE SEQUENCE</scope>
    <source>
        <strain evidence="3">BL</strain>
    </source>
</reference>
<dbReference type="EMBL" id="JAOVZO020000014">
    <property type="protein sequence ID" value="MDC8012800.1"/>
    <property type="molecule type" value="Genomic_DNA"/>
</dbReference>
<dbReference type="AlphaFoldDB" id="A0A9X3YKA6"/>
<dbReference type="Pfam" id="PF14581">
    <property type="entry name" value="SseB_C"/>
    <property type="match status" value="1"/>
</dbReference>
<dbReference type="InterPro" id="IPR027945">
    <property type="entry name" value="SseB_C"/>
</dbReference>
<dbReference type="RefSeq" id="WP_263544868.1">
    <property type="nucleotide sequence ID" value="NZ_JAOVZO020000014.1"/>
</dbReference>
<dbReference type="Proteomes" id="UP001139971">
    <property type="component" value="Unassembled WGS sequence"/>
</dbReference>
<feature type="domain" description="SseB protein N-terminal" evidence="1">
    <location>
        <begin position="14"/>
        <end position="124"/>
    </location>
</feature>